<keyword evidence="2" id="KW-1185">Reference proteome</keyword>
<evidence type="ECO:0000313" key="1">
    <source>
        <dbReference type="EMBL" id="KAK9771724.1"/>
    </source>
</evidence>
<proteinExistence type="predicted"/>
<name>A0ABR2XD67_9PEZI</name>
<evidence type="ECO:0000313" key="2">
    <source>
        <dbReference type="Proteomes" id="UP001465668"/>
    </source>
</evidence>
<gene>
    <name evidence="1" type="ORF">SCAR479_11653</name>
</gene>
<protein>
    <submittedName>
        <fullName evidence="1">Uncharacterized protein</fullName>
    </submittedName>
</protein>
<dbReference type="EMBL" id="JARVKM010000071">
    <property type="protein sequence ID" value="KAK9771724.1"/>
    <property type="molecule type" value="Genomic_DNA"/>
</dbReference>
<comment type="caution">
    <text evidence="1">The sequence shown here is derived from an EMBL/GenBank/DDBJ whole genome shotgun (WGS) entry which is preliminary data.</text>
</comment>
<accession>A0ABR2XD67</accession>
<sequence length="349" mass="39902">MADEEIMQRLRDLRMRFPDDEIPMLIMLQRQAVPQFRAENTSNPDCGINSTVGLDILIRVVRHLLSHLSDDHSNPCEGEEPNPLLRLAWADLDDDGCHASHDARLVILRAFAPGVPLREQNFTFAELSEHPMMHKSLLMRRPFVLFDPHPLTKGVNEEIWIRDTVTDLPGLARQSLVTWNSAQGTLNDAIRARFGIMTVNETSREYMWECSTPGIIRVRYNATGQKYEDFRNFRLAIDRLVPNKEEDSLVLQRKEVAYTLIACVRLRKGTQSEFLRLWSRHGIPIPLEDSPARNDKTLLGGNGQSYMLYFVQALPYNYNAPSAPAPAVDAREKVDAVINKIAREDQSDW</sequence>
<dbReference type="Proteomes" id="UP001465668">
    <property type="component" value="Unassembled WGS sequence"/>
</dbReference>
<reference evidence="1 2" key="1">
    <citation type="submission" date="2024-02" db="EMBL/GenBank/DDBJ databases">
        <title>First draft genome assembly of two strains of Seiridium cardinale.</title>
        <authorList>
            <person name="Emiliani G."/>
            <person name="Scali E."/>
        </authorList>
    </citation>
    <scope>NUCLEOTIDE SEQUENCE [LARGE SCALE GENOMIC DNA]</scope>
    <source>
        <strain evidence="1 2">BM-138-000479</strain>
    </source>
</reference>
<organism evidence="1 2">
    <name type="scientific">Seiridium cardinale</name>
    <dbReference type="NCBI Taxonomy" id="138064"/>
    <lineage>
        <taxon>Eukaryota</taxon>
        <taxon>Fungi</taxon>
        <taxon>Dikarya</taxon>
        <taxon>Ascomycota</taxon>
        <taxon>Pezizomycotina</taxon>
        <taxon>Sordariomycetes</taxon>
        <taxon>Xylariomycetidae</taxon>
        <taxon>Amphisphaeriales</taxon>
        <taxon>Sporocadaceae</taxon>
        <taxon>Seiridium</taxon>
    </lineage>
</organism>